<dbReference type="PANTHER" id="PTHR47074:SF48">
    <property type="entry name" value="POLYNUCLEOTIDYL TRANSFERASE, RIBONUCLEASE H-LIKE SUPERFAMILY PROTEIN"/>
    <property type="match status" value="1"/>
</dbReference>
<dbReference type="Gene3D" id="3.30.420.10">
    <property type="entry name" value="Ribonuclease H-like superfamily/Ribonuclease H"/>
    <property type="match status" value="1"/>
</dbReference>
<comment type="caution">
    <text evidence="2">The sequence shown here is derived from an EMBL/GenBank/DDBJ whole genome shotgun (WGS) entry which is preliminary data.</text>
</comment>
<dbReference type="Pfam" id="PF13456">
    <property type="entry name" value="RVT_3"/>
    <property type="match status" value="1"/>
</dbReference>
<dbReference type="InterPro" id="IPR052929">
    <property type="entry name" value="RNase_H-like_EbsB-rel"/>
</dbReference>
<dbReference type="EMBL" id="JANJYJ010000001">
    <property type="protein sequence ID" value="KAK3230018.1"/>
    <property type="molecule type" value="Genomic_DNA"/>
</dbReference>
<dbReference type="SUPFAM" id="SSF53098">
    <property type="entry name" value="Ribonuclease H-like"/>
    <property type="match status" value="1"/>
</dbReference>
<dbReference type="AlphaFoldDB" id="A0AAE0EIR7"/>
<name>A0AAE0EIR7_9ROSI</name>
<reference evidence="2" key="1">
    <citation type="journal article" date="2023" name="Plant J.">
        <title>Genome sequences and population genomics provide insights into the demographic history, inbreeding, and mutation load of two 'living fossil' tree species of Dipteronia.</title>
        <authorList>
            <person name="Feng Y."/>
            <person name="Comes H.P."/>
            <person name="Chen J."/>
            <person name="Zhu S."/>
            <person name="Lu R."/>
            <person name="Zhang X."/>
            <person name="Li P."/>
            <person name="Qiu J."/>
            <person name="Olsen K.M."/>
            <person name="Qiu Y."/>
        </authorList>
    </citation>
    <scope>NUCLEOTIDE SEQUENCE</scope>
    <source>
        <strain evidence="2">NBL</strain>
    </source>
</reference>
<dbReference type="GO" id="GO:0004523">
    <property type="term" value="F:RNA-DNA hybrid ribonuclease activity"/>
    <property type="evidence" value="ECO:0007669"/>
    <property type="project" value="InterPro"/>
</dbReference>
<dbReference type="GO" id="GO:0003676">
    <property type="term" value="F:nucleic acid binding"/>
    <property type="evidence" value="ECO:0007669"/>
    <property type="project" value="InterPro"/>
</dbReference>
<dbReference type="PANTHER" id="PTHR47074">
    <property type="entry name" value="BNAC02G40300D PROTEIN"/>
    <property type="match status" value="1"/>
</dbReference>
<evidence type="ECO:0000259" key="1">
    <source>
        <dbReference type="Pfam" id="PF13456"/>
    </source>
</evidence>
<dbReference type="InterPro" id="IPR044730">
    <property type="entry name" value="RNase_H-like_dom_plant"/>
</dbReference>
<evidence type="ECO:0000313" key="3">
    <source>
        <dbReference type="Proteomes" id="UP001281410"/>
    </source>
</evidence>
<protein>
    <recommendedName>
        <fullName evidence="1">RNase H type-1 domain-containing protein</fullName>
    </recommendedName>
</protein>
<sequence length="258" mass="28976">MGAYSSQSCEKEYSSGWFVSCLLQFFRDHCSCSVGLFPVVEGAEQVWFIARVLWRVWFLRNQLVQGVGWHGLENVVPWSEEFLEEFMVFNGVVGIQREQVRQNEIKWHPPEVGFFKLNTYAAIDVQKWCVGLGMVVRDHFGAVKAYSTQRIEARYSASVAEALAILRGISFAIYCGYDHLVIESDALGVVNMINSGTEISTDIGVIIGDIRCLIQNIPDARVKYVSRKANVVAHSLSKLTLTLFPPAVERCVQDDCPG</sequence>
<accession>A0AAE0EIR7</accession>
<evidence type="ECO:0000313" key="2">
    <source>
        <dbReference type="EMBL" id="KAK3230018.1"/>
    </source>
</evidence>
<proteinExistence type="predicted"/>
<dbReference type="InterPro" id="IPR012337">
    <property type="entry name" value="RNaseH-like_sf"/>
</dbReference>
<dbReference type="InterPro" id="IPR036397">
    <property type="entry name" value="RNaseH_sf"/>
</dbReference>
<dbReference type="Proteomes" id="UP001281410">
    <property type="component" value="Unassembled WGS sequence"/>
</dbReference>
<organism evidence="2 3">
    <name type="scientific">Dipteronia sinensis</name>
    <dbReference type="NCBI Taxonomy" id="43782"/>
    <lineage>
        <taxon>Eukaryota</taxon>
        <taxon>Viridiplantae</taxon>
        <taxon>Streptophyta</taxon>
        <taxon>Embryophyta</taxon>
        <taxon>Tracheophyta</taxon>
        <taxon>Spermatophyta</taxon>
        <taxon>Magnoliopsida</taxon>
        <taxon>eudicotyledons</taxon>
        <taxon>Gunneridae</taxon>
        <taxon>Pentapetalae</taxon>
        <taxon>rosids</taxon>
        <taxon>malvids</taxon>
        <taxon>Sapindales</taxon>
        <taxon>Sapindaceae</taxon>
        <taxon>Hippocastanoideae</taxon>
        <taxon>Acereae</taxon>
        <taxon>Dipteronia</taxon>
    </lineage>
</organism>
<dbReference type="CDD" id="cd06222">
    <property type="entry name" value="RNase_H_like"/>
    <property type="match status" value="1"/>
</dbReference>
<gene>
    <name evidence="2" type="ORF">Dsin_001899</name>
</gene>
<keyword evidence="3" id="KW-1185">Reference proteome</keyword>
<dbReference type="InterPro" id="IPR002156">
    <property type="entry name" value="RNaseH_domain"/>
</dbReference>
<feature type="domain" description="RNase H type-1" evidence="1">
    <location>
        <begin position="130"/>
        <end position="238"/>
    </location>
</feature>